<dbReference type="EMBL" id="HM627843">
    <property type="protein sequence ID" value="ADZ32314.1"/>
    <property type="molecule type" value="Genomic_DNA"/>
</dbReference>
<evidence type="ECO:0000313" key="8">
    <source>
        <dbReference type="EMBL" id="AAW67021.1"/>
    </source>
</evidence>
<evidence type="ECO:0000256" key="5">
    <source>
        <dbReference type="PROSITE-ProRule" id="PRU00205"/>
    </source>
</evidence>
<dbReference type="EMBL" id="HM627805">
    <property type="protein sequence ID" value="ADZ32206.1"/>
    <property type="molecule type" value="Genomic_DNA"/>
</dbReference>
<dbReference type="EMBL" id="HM627847">
    <property type="protein sequence ID" value="ADZ32346.1"/>
    <property type="molecule type" value="Genomic_DNA"/>
</dbReference>
<dbReference type="EMBL" id="HM627802">
    <property type="protein sequence ID" value="ADZ32182.1"/>
    <property type="molecule type" value="Genomic_DNA"/>
</dbReference>
<evidence type="ECO:0000313" key="27">
    <source>
        <dbReference type="EMBL" id="ADZ32157.1"/>
    </source>
</evidence>
<dbReference type="EMBL" id="HM627793">
    <property type="protein sequence ID" value="ADZ32117.1"/>
    <property type="molecule type" value="Genomic_DNA"/>
</dbReference>
<keyword evidence="9" id="KW-0496">Mitochondrion</keyword>
<evidence type="ECO:0000256" key="2">
    <source>
        <dbReference type="ARBA" id="ARBA00022692"/>
    </source>
</evidence>
<dbReference type="EMBL" id="HM627804">
    <property type="protein sequence ID" value="ADZ32198.1"/>
    <property type="molecule type" value="Genomic_DNA"/>
</dbReference>
<dbReference type="EMBL" id="HM627784">
    <property type="protein sequence ID" value="ADZ32045.1"/>
    <property type="molecule type" value="Genomic_DNA"/>
</dbReference>
<name>Q52V78_PHYIN</name>
<evidence type="ECO:0000313" key="36">
    <source>
        <dbReference type="EMBL" id="ADZ32258.1"/>
    </source>
</evidence>
<feature type="transmembrane region" description="Helical" evidence="6">
    <location>
        <begin position="26"/>
        <end position="49"/>
    </location>
</feature>
<reference evidence="9" key="1">
    <citation type="journal article" date="2006" name="Curr. Genet.">
        <title>Mitochondrial genome sequences and molecular evolution of the Irish potato famine pathogen, Phytophthora infestans.</title>
        <authorList>
            <person name="Avila-Adame C."/>
            <person name="Gomez-Alpizar L."/>
            <person name="Zismann V."/>
            <person name="Jones K.M."/>
            <person name="Buell C.R."/>
            <person name="Ristaino J.B."/>
        </authorList>
    </citation>
    <scope>NUCLEOTIDE SEQUENCE</scope>
    <source>
        <strain evidence="8">15/99</strain>
        <strain evidence="9">94-52</strain>
    </source>
</reference>
<dbReference type="EMBL" id="HM627801">
    <property type="protein sequence ID" value="ADZ32174.1"/>
    <property type="molecule type" value="Genomic_DNA"/>
</dbReference>
<evidence type="ECO:0000313" key="22">
    <source>
        <dbReference type="EMBL" id="ADZ32117.1"/>
    </source>
</evidence>
<dbReference type="EMBL" id="HM627846">
    <property type="protein sequence ID" value="ADZ32338.1"/>
    <property type="molecule type" value="Genomic_DNA"/>
</dbReference>
<dbReference type="EMBL" id="HM627803">
    <property type="protein sequence ID" value="ADZ32190.1"/>
    <property type="molecule type" value="Genomic_DNA"/>
</dbReference>
<evidence type="ECO:0000313" key="17">
    <source>
        <dbReference type="EMBL" id="ADZ32077.1"/>
    </source>
</evidence>
<dbReference type="EMBL" id="HM627842">
    <property type="protein sequence ID" value="ADZ32306.1"/>
    <property type="molecule type" value="Genomic_DNA"/>
</dbReference>
<dbReference type="EMBL" id="HM627797">
    <property type="protein sequence ID" value="ADZ32149.1"/>
    <property type="molecule type" value="Genomic_DNA"/>
</dbReference>
<evidence type="ECO:0000313" key="15">
    <source>
        <dbReference type="EMBL" id="ADZ32061.1"/>
    </source>
</evidence>
<dbReference type="EMBL" id="HM627786">
    <property type="protein sequence ID" value="ADZ32061.1"/>
    <property type="molecule type" value="Genomic_DNA"/>
</dbReference>
<evidence type="ECO:0000313" key="12">
    <source>
        <dbReference type="EMBL" id="ADZ32037.1"/>
    </source>
</evidence>
<accession>Q52V78</accession>
<comment type="subcellular location">
    <subcellularLocation>
        <location evidence="1">Membrane</location>
        <topology evidence="1">Multi-pass membrane protein</topology>
    </subcellularLocation>
</comment>
<evidence type="ECO:0000256" key="1">
    <source>
        <dbReference type="ARBA" id="ARBA00004141"/>
    </source>
</evidence>
<dbReference type="EMBL" id="HM627836">
    <property type="protein sequence ID" value="ADZ32258.1"/>
    <property type="molecule type" value="Genomic_DNA"/>
</dbReference>
<evidence type="ECO:0000313" key="31">
    <source>
        <dbReference type="EMBL" id="ADZ32190.1"/>
    </source>
</evidence>
<evidence type="ECO:0000313" key="20">
    <source>
        <dbReference type="EMBL" id="ADZ32101.1"/>
    </source>
</evidence>
<evidence type="ECO:0000313" key="45">
    <source>
        <dbReference type="EMBL" id="ADZ32330.1"/>
    </source>
</evidence>
<dbReference type="EMBL" id="HM627789">
    <property type="protein sequence ID" value="ADZ32085.1"/>
    <property type="molecule type" value="Genomic_DNA"/>
</dbReference>
<evidence type="ECO:0000313" key="28">
    <source>
        <dbReference type="EMBL" id="ADZ32165.1"/>
    </source>
</evidence>
<protein>
    <submittedName>
        <fullName evidence="9">ORF80</fullName>
    </submittedName>
</protein>
<dbReference type="EMBL" id="HM627840">
    <property type="protein sequence ID" value="ADZ32290.1"/>
    <property type="molecule type" value="Genomic_DNA"/>
</dbReference>
<evidence type="ECO:0000313" key="19">
    <source>
        <dbReference type="EMBL" id="ADZ32093.1"/>
    </source>
</evidence>
<reference evidence="10" key="2">
    <citation type="submission" date="2010-07" db="EMBL/GenBank/DDBJ databases">
        <title>Study of mitochondrial genome differences in a world population of Phytophthora infestans.</title>
        <authorList>
            <person name="Coffey M.D."/>
            <person name="Zhang Y.H."/>
            <person name="Martin F.N."/>
        </authorList>
    </citation>
    <scope>NUCLEOTIDE SEQUENCE</scope>
    <source>
        <strain evidence="40">P10109</strain>
        <strain evidence="10">P10110</strain>
        <strain evidence="19">P10122</strain>
        <strain evidence="21">P10250</strain>
        <strain evidence="20">P10257</strain>
        <strain evidence="38">P10258</strain>
        <strain evidence="35">P10353</strain>
        <strain evidence="39">P10354</strain>
        <strain evidence="45">P11632</strain>
        <strain evidence="33">P11633</strain>
        <strain evidence="13">P12017</strain>
        <strain evidence="12">P12021</strain>
        <strain evidence="25">P12030</strain>
        <strain evidence="14">P12043</strain>
        <strain evidence="11">P12053</strain>
        <strain evidence="36">P12094</strain>
        <strain evidence="16">P12102</strain>
        <strain evidence="41">P12202</strain>
        <strain evidence="42">P12203</strain>
        <strain evidence="44">P12208</strain>
        <strain evidence="43">P12210</strain>
        <strain evidence="31">P13198</strain>
        <strain evidence="28">P13346</strain>
        <strain evidence="30">P13626</strain>
        <strain evidence="29">P13873</strain>
        <strain evidence="22">P1415</strain>
        <strain evidence="34">P15101</strain>
        <strain evidence="37">P15149</strain>
        <strain evidence="26">P1844</strain>
        <strain evidence="47">P6155</strain>
        <strain evidence="24">P6167</strain>
        <strain evidence="17">P6576</strain>
        <strain evidence="23">P6750</strain>
        <strain evidence="27">P6752</strain>
        <strain evidence="15">P7629</strain>
        <strain evidence="46">P9175</strain>
        <strain evidence="32">P9464</strain>
        <strain evidence="18">P9989</strain>
    </source>
</reference>
<evidence type="ECO:0000313" key="43">
    <source>
        <dbReference type="EMBL" id="ADZ32314.1"/>
    </source>
</evidence>
<evidence type="ECO:0000313" key="10">
    <source>
        <dbReference type="EMBL" id="ADZ32021.1"/>
    </source>
</evidence>
<feature type="transmembrane region" description="Helical" evidence="6">
    <location>
        <begin position="61"/>
        <end position="79"/>
    </location>
</feature>
<evidence type="ECO:0000256" key="6">
    <source>
        <dbReference type="SAM" id="Phobius"/>
    </source>
</evidence>
<dbReference type="InterPro" id="IPR006634">
    <property type="entry name" value="TLC-dom"/>
</dbReference>
<evidence type="ECO:0000313" key="18">
    <source>
        <dbReference type="EMBL" id="ADZ32085.1"/>
    </source>
</evidence>
<evidence type="ECO:0000313" key="21">
    <source>
        <dbReference type="EMBL" id="ADZ32109.1"/>
    </source>
</evidence>
<keyword evidence="4 5" id="KW-0472">Membrane</keyword>
<dbReference type="EMBL" id="HM627787">
    <property type="protein sequence ID" value="ADZ32069.1"/>
    <property type="molecule type" value="Genomic_DNA"/>
</dbReference>
<dbReference type="GO" id="GO:0016020">
    <property type="term" value="C:membrane"/>
    <property type="evidence" value="ECO:0007669"/>
    <property type="project" value="UniProtKB-SubCell"/>
</dbReference>
<dbReference type="EMBL" id="HM627781">
    <property type="protein sequence ID" value="ADZ32021.1"/>
    <property type="molecule type" value="Genomic_DNA"/>
</dbReference>
<dbReference type="EMBL" id="HM627783">
    <property type="protein sequence ID" value="ADZ32037.1"/>
    <property type="molecule type" value="Genomic_DNA"/>
</dbReference>
<sequence>MQFLIQENNEYVFHHLHVFLHLLYNILYVLSFLLIALKLFLLEIQYLYLIGGMLKNNFLPLNLNCFIFLYLVFFVIIRYY</sequence>
<proteinExistence type="predicted"/>
<dbReference type="AlphaFoldDB" id="Q52V78"/>
<keyword evidence="2 5" id="KW-0812">Transmembrane</keyword>
<dbReference type="EMBL" id="HM627839">
    <property type="protein sequence ID" value="ADZ32282.1"/>
    <property type="molecule type" value="Genomic_DNA"/>
</dbReference>
<evidence type="ECO:0000313" key="11">
    <source>
        <dbReference type="EMBL" id="ADZ32029.1"/>
    </source>
</evidence>
<dbReference type="EMBL" id="HM627799">
    <property type="protein sequence ID" value="ADZ32165.1"/>
    <property type="molecule type" value="Genomic_DNA"/>
</dbReference>
<organism evidence="9">
    <name type="scientific">Phytophthora infestans</name>
    <name type="common">Potato late blight agent</name>
    <name type="synonym">Botrytis infestans</name>
    <dbReference type="NCBI Taxonomy" id="4787"/>
    <lineage>
        <taxon>Eukaryota</taxon>
        <taxon>Sar</taxon>
        <taxon>Stramenopiles</taxon>
        <taxon>Oomycota</taxon>
        <taxon>Peronosporomycetes</taxon>
        <taxon>Peronosporales</taxon>
        <taxon>Peronosporaceae</taxon>
        <taxon>Phytophthora</taxon>
    </lineage>
</organism>
<dbReference type="EMBL" id="HM627796">
    <property type="protein sequence ID" value="ADZ32141.1"/>
    <property type="molecule type" value="Genomic_DNA"/>
</dbReference>
<evidence type="ECO:0000313" key="42">
    <source>
        <dbReference type="EMBL" id="ADZ32306.1"/>
    </source>
</evidence>
<evidence type="ECO:0000313" key="13">
    <source>
        <dbReference type="EMBL" id="ADZ32045.1"/>
    </source>
</evidence>
<dbReference type="EMBL" id="HM627785">
    <property type="protein sequence ID" value="ADZ32053.1"/>
    <property type="molecule type" value="Genomic_DNA"/>
</dbReference>
<evidence type="ECO:0000313" key="32">
    <source>
        <dbReference type="EMBL" id="ADZ32198.1"/>
    </source>
</evidence>
<dbReference type="EMBL" id="HM627790">
    <property type="protein sequence ID" value="ADZ32093.1"/>
    <property type="molecule type" value="Genomic_DNA"/>
</dbReference>
<feature type="domain" description="TLC" evidence="7">
    <location>
        <begin position="1"/>
        <end position="80"/>
    </location>
</feature>
<dbReference type="EMBL" id="HM627845">
    <property type="protein sequence ID" value="ADZ32330.1"/>
    <property type="molecule type" value="Genomic_DNA"/>
</dbReference>
<evidence type="ECO:0000313" key="25">
    <source>
        <dbReference type="EMBL" id="ADZ32141.1"/>
    </source>
</evidence>
<dbReference type="EMBL" id="HM627838">
    <property type="protein sequence ID" value="ADZ32274.1"/>
    <property type="molecule type" value="Genomic_DNA"/>
</dbReference>
<dbReference type="EMBL" id="HM627841">
    <property type="protein sequence ID" value="ADZ32298.1"/>
    <property type="molecule type" value="Genomic_DNA"/>
</dbReference>
<evidence type="ECO:0000313" key="34">
    <source>
        <dbReference type="EMBL" id="ADZ32214.1"/>
    </source>
</evidence>
<dbReference type="EMBL" id="HM627798">
    <property type="protein sequence ID" value="ADZ32157.1"/>
    <property type="molecule type" value="Genomic_DNA"/>
</dbReference>
<keyword evidence="3 6" id="KW-1133">Transmembrane helix</keyword>
<evidence type="ECO:0000313" key="16">
    <source>
        <dbReference type="EMBL" id="ADZ32069.1"/>
    </source>
</evidence>
<evidence type="ECO:0000256" key="3">
    <source>
        <dbReference type="ARBA" id="ARBA00022989"/>
    </source>
</evidence>
<evidence type="ECO:0000256" key="4">
    <source>
        <dbReference type="ARBA" id="ARBA00023136"/>
    </source>
</evidence>
<evidence type="ECO:0000313" key="48">
    <source>
        <dbReference type="EMBL" id="QBM09724.1"/>
    </source>
</evidence>
<dbReference type="EMBL" id="HM627844">
    <property type="protein sequence ID" value="ADZ32322.1"/>
    <property type="molecule type" value="Genomic_DNA"/>
</dbReference>
<evidence type="ECO:0000313" key="14">
    <source>
        <dbReference type="EMBL" id="ADZ32053.1"/>
    </source>
</evidence>
<gene>
    <name evidence="9" type="primary">orf80</name>
</gene>
<dbReference type="EMBL" id="HM627795">
    <property type="protein sequence ID" value="ADZ32133.1"/>
    <property type="molecule type" value="Genomic_DNA"/>
</dbReference>
<dbReference type="EMBL" id="HM627791">
    <property type="protein sequence ID" value="ADZ32101.1"/>
    <property type="molecule type" value="Genomic_DNA"/>
</dbReference>
<evidence type="ECO:0000313" key="30">
    <source>
        <dbReference type="EMBL" id="ADZ32182.1"/>
    </source>
</evidence>
<dbReference type="EMBL" id="MH286884">
    <property type="protein sequence ID" value="QBM09724.1"/>
    <property type="molecule type" value="Genomic_DNA"/>
</dbReference>
<geneLocation type="mitochondrion" evidence="9"/>
<evidence type="ECO:0000313" key="23">
    <source>
        <dbReference type="EMBL" id="ADZ32125.1"/>
    </source>
</evidence>
<dbReference type="EMBL" id="AY898628">
    <property type="protein sequence ID" value="AAW67068.1"/>
    <property type="molecule type" value="Genomic_DNA"/>
</dbReference>
<evidence type="ECO:0000313" key="41">
    <source>
        <dbReference type="EMBL" id="ADZ32298.1"/>
    </source>
</evidence>
<evidence type="ECO:0000313" key="9">
    <source>
        <dbReference type="EMBL" id="AAW67068.1"/>
    </source>
</evidence>
<dbReference type="EMBL" id="AY898627">
    <property type="protein sequence ID" value="AAW67021.1"/>
    <property type="molecule type" value="Genomic_DNA"/>
</dbReference>
<dbReference type="PROSITE" id="PS50922">
    <property type="entry name" value="TLC"/>
    <property type="match status" value="1"/>
</dbReference>
<dbReference type="EMBL" id="MH286885">
    <property type="protein sequence ID" value="QBM09770.1"/>
    <property type="molecule type" value="Genomic_DNA"/>
</dbReference>
<evidence type="ECO:0000313" key="44">
    <source>
        <dbReference type="EMBL" id="ADZ32322.1"/>
    </source>
</evidence>
<evidence type="ECO:0000313" key="26">
    <source>
        <dbReference type="EMBL" id="ADZ32149.1"/>
    </source>
</evidence>
<evidence type="ECO:0000313" key="39">
    <source>
        <dbReference type="EMBL" id="ADZ32282.1"/>
    </source>
</evidence>
<dbReference type="EMBL" id="HM627806">
    <property type="protein sequence ID" value="ADZ32214.1"/>
    <property type="molecule type" value="Genomic_DNA"/>
</dbReference>
<dbReference type="EMBL" id="HM627788">
    <property type="protein sequence ID" value="ADZ32077.1"/>
    <property type="molecule type" value="Genomic_DNA"/>
</dbReference>
<evidence type="ECO:0000313" key="47">
    <source>
        <dbReference type="EMBL" id="ADZ32346.1"/>
    </source>
</evidence>
<dbReference type="EMBL" id="MH286887">
    <property type="protein sequence ID" value="QBM09862.1"/>
    <property type="molecule type" value="Genomic_DNA"/>
</dbReference>
<evidence type="ECO:0000313" key="40">
    <source>
        <dbReference type="EMBL" id="ADZ32290.1"/>
    </source>
</evidence>
<dbReference type="EMBL" id="HM627782">
    <property type="protein sequence ID" value="ADZ32029.1"/>
    <property type="molecule type" value="Genomic_DNA"/>
</dbReference>
<evidence type="ECO:0000313" key="29">
    <source>
        <dbReference type="EMBL" id="ADZ32174.1"/>
    </source>
</evidence>
<dbReference type="EMBL" id="HM627837">
    <property type="protein sequence ID" value="ADZ32266.1"/>
    <property type="molecule type" value="Genomic_DNA"/>
</dbReference>
<evidence type="ECO:0000313" key="38">
    <source>
        <dbReference type="EMBL" id="ADZ32274.1"/>
    </source>
</evidence>
<dbReference type="EMBL" id="MH286886">
    <property type="protein sequence ID" value="QBM09816.1"/>
    <property type="molecule type" value="Genomic_DNA"/>
</dbReference>
<dbReference type="EMBL" id="HM627835">
    <property type="protein sequence ID" value="ADZ32250.1"/>
    <property type="molecule type" value="Genomic_DNA"/>
</dbReference>
<evidence type="ECO:0000313" key="46">
    <source>
        <dbReference type="EMBL" id="ADZ32338.1"/>
    </source>
</evidence>
<evidence type="ECO:0000313" key="35">
    <source>
        <dbReference type="EMBL" id="ADZ32250.1"/>
    </source>
</evidence>
<reference evidence="48" key="3">
    <citation type="submission" date="2018-05" db="EMBL/GenBank/DDBJ databases">
        <title>Complete mitochondrial genome sequences of Phytophthora infestans isolates from South Korea.</title>
        <authorList>
            <person name="Cho K.-S."/>
            <person name="Choi J.-G."/>
            <person name="Cho J.-H."/>
            <person name="Im J.-S."/>
            <person name="Park Y.-E."/>
            <person name="Jang D.-C."/>
            <person name="Jin Y.-I."/>
            <person name="Hong S.-Y."/>
            <person name="Nam J.-H."/>
        </authorList>
    </citation>
    <scope>NUCLEOTIDE SEQUENCE</scope>
</reference>
<evidence type="ECO:0000313" key="37">
    <source>
        <dbReference type="EMBL" id="ADZ32266.1"/>
    </source>
</evidence>
<evidence type="ECO:0000313" key="33">
    <source>
        <dbReference type="EMBL" id="ADZ32206.1"/>
    </source>
</evidence>
<evidence type="ECO:0000313" key="24">
    <source>
        <dbReference type="EMBL" id="ADZ32133.1"/>
    </source>
</evidence>
<evidence type="ECO:0000259" key="7">
    <source>
        <dbReference type="PROSITE" id="PS50922"/>
    </source>
</evidence>
<dbReference type="EMBL" id="HM627792">
    <property type="protein sequence ID" value="ADZ32109.1"/>
    <property type="molecule type" value="Genomic_DNA"/>
</dbReference>
<dbReference type="EMBL" id="HM627794">
    <property type="protein sequence ID" value="ADZ32125.1"/>
    <property type="molecule type" value="Genomic_DNA"/>
</dbReference>